<sequence>MKMKLLMAITLCVLLSACKKVQVANVSATEDDIEFVAKHSTLGAPVDADATTETRALFHNLHRLATQGIMFGHEADNANGYGWQYTPGRSDVKEVVGEYPAVFGWDMGQYEIGYTWNVEGTNFVKMRQYIKDVYDQGGVNTISWHMHNPMDSTQSAKGTMDSVIYKIFADTVALNHYKAWLGGVATYVKTLVGSDGKTIPIIFRPFHEHTGTWFWWGKDRCTPDEFKNIWRFTIDYFRSQGVHNLLYAYSPDRITSQSDYLERYPGDDYVDILGLDCYDTINFHPGNTFITTANPMISIVTTLARQKSKLSAITETGLSQVPVTNWWTQFLSPITKDKNLSYVLLWRNFQTQFWTPYVGQASASDFVTFHADETNFFQHRIASEYLYKTSLLNIDFETSNTLADYQNASGPNYRQFNAIVTDAGATIAIDSARLKFTGSGAATSNSYIIRSNYIAPVDAKLMMFSFNISNHGPITPSTNPVIRVQFGTGFTINNLIETASLTHSEFGIHFPSDGHMTFVDENAAVTGTGNYTGEKNVRLIVNNSGAAKNYIAPDGTTESIANDTWDLWVGTVKEFNDRTATNAAKALNNFKMNIKNIGGQYIDLDDFNIKEL</sequence>
<dbReference type="PANTHER" id="PTHR40079">
    <property type="entry name" value="MANNAN ENDO-1,4-BETA-MANNOSIDASE E-RELATED"/>
    <property type="match status" value="1"/>
</dbReference>
<evidence type="ECO:0000256" key="5">
    <source>
        <dbReference type="SAM" id="SignalP"/>
    </source>
</evidence>
<dbReference type="PRINTS" id="PR00739">
    <property type="entry name" value="GLHYDRLASE26"/>
</dbReference>
<name>A0A4U1G4B0_9SPHI</name>
<feature type="domain" description="GH26" evidence="6">
    <location>
        <begin position="52"/>
        <end position="379"/>
    </location>
</feature>
<keyword evidence="3 4" id="KW-0326">Glycosidase</keyword>
<feature type="chain" id="PRO_5020641263" description="GH26 domain-containing protein" evidence="5">
    <location>
        <begin position="24"/>
        <end position="612"/>
    </location>
</feature>
<gene>
    <name evidence="7" type="ORF">FBD94_17980</name>
</gene>
<evidence type="ECO:0000313" key="7">
    <source>
        <dbReference type="EMBL" id="TKC58507.1"/>
    </source>
</evidence>
<dbReference type="AlphaFoldDB" id="A0A4U1G4B0"/>
<dbReference type="PROSITE" id="PS51257">
    <property type="entry name" value="PROKAR_LIPOPROTEIN"/>
    <property type="match status" value="1"/>
</dbReference>
<dbReference type="InterPro" id="IPR000805">
    <property type="entry name" value="Glyco_hydro_26"/>
</dbReference>
<evidence type="ECO:0000313" key="8">
    <source>
        <dbReference type="Proteomes" id="UP000309594"/>
    </source>
</evidence>
<dbReference type="RefSeq" id="WP_136881226.1">
    <property type="nucleotide sequence ID" value="NZ_SWDX01000007.1"/>
</dbReference>
<feature type="active site" description="Nucleophile" evidence="4">
    <location>
        <position position="315"/>
    </location>
</feature>
<dbReference type="GO" id="GO:0016985">
    <property type="term" value="F:mannan endo-1,4-beta-mannosidase activity"/>
    <property type="evidence" value="ECO:0007669"/>
    <property type="project" value="InterPro"/>
</dbReference>
<protein>
    <recommendedName>
        <fullName evidence="6">GH26 domain-containing protein</fullName>
    </recommendedName>
</protein>
<keyword evidence="2 4" id="KW-0378">Hydrolase</keyword>
<evidence type="ECO:0000259" key="6">
    <source>
        <dbReference type="PROSITE" id="PS51764"/>
    </source>
</evidence>
<dbReference type="Gene3D" id="3.20.20.80">
    <property type="entry name" value="Glycosidases"/>
    <property type="match status" value="1"/>
</dbReference>
<dbReference type="Proteomes" id="UP000309594">
    <property type="component" value="Unassembled WGS sequence"/>
</dbReference>
<evidence type="ECO:0000256" key="2">
    <source>
        <dbReference type="ARBA" id="ARBA00022801"/>
    </source>
</evidence>
<comment type="similarity">
    <text evidence="1 4">Belongs to the glycosyl hydrolase 26 family.</text>
</comment>
<proteinExistence type="inferred from homology"/>
<dbReference type="SUPFAM" id="SSF51445">
    <property type="entry name" value="(Trans)glycosidases"/>
    <property type="match status" value="1"/>
</dbReference>
<evidence type="ECO:0000256" key="3">
    <source>
        <dbReference type="ARBA" id="ARBA00023295"/>
    </source>
</evidence>
<dbReference type="PROSITE" id="PS51764">
    <property type="entry name" value="GH26"/>
    <property type="match status" value="1"/>
</dbReference>
<organism evidence="7 8">
    <name type="scientific">Pedobacter hiemivivus</name>
    <dbReference type="NCBI Taxonomy" id="2530454"/>
    <lineage>
        <taxon>Bacteria</taxon>
        <taxon>Pseudomonadati</taxon>
        <taxon>Bacteroidota</taxon>
        <taxon>Sphingobacteriia</taxon>
        <taxon>Sphingobacteriales</taxon>
        <taxon>Sphingobacteriaceae</taxon>
        <taxon>Pedobacter</taxon>
    </lineage>
</organism>
<dbReference type="InterPro" id="IPR022790">
    <property type="entry name" value="GH26_dom"/>
</dbReference>
<accession>A0A4U1G4B0</accession>
<reference evidence="7 8" key="1">
    <citation type="submission" date="2019-04" db="EMBL/GenBank/DDBJ databases">
        <title>Pedobacter sp. RP-1-16 sp. nov., isolated from Arctic soil.</title>
        <authorList>
            <person name="Dahal R.H."/>
            <person name="Kim D.-U."/>
        </authorList>
    </citation>
    <scope>NUCLEOTIDE SEQUENCE [LARGE SCALE GENOMIC DNA]</scope>
    <source>
        <strain evidence="7 8">RP-1-16</strain>
    </source>
</reference>
<comment type="caution">
    <text evidence="7">The sequence shown here is derived from an EMBL/GenBank/DDBJ whole genome shotgun (WGS) entry which is preliminary data.</text>
</comment>
<feature type="active site" description="Proton donor" evidence="4">
    <location>
        <position position="208"/>
    </location>
</feature>
<dbReference type="PANTHER" id="PTHR40079:SF4">
    <property type="entry name" value="GH26 DOMAIN-CONTAINING PROTEIN-RELATED"/>
    <property type="match status" value="1"/>
</dbReference>
<dbReference type="InterPro" id="IPR017853">
    <property type="entry name" value="GH"/>
</dbReference>
<keyword evidence="5" id="KW-0732">Signal</keyword>
<dbReference type="GO" id="GO:0006080">
    <property type="term" value="P:substituted mannan metabolic process"/>
    <property type="evidence" value="ECO:0007669"/>
    <property type="project" value="InterPro"/>
</dbReference>
<dbReference type="EMBL" id="SWDX01000007">
    <property type="protein sequence ID" value="TKC58507.1"/>
    <property type="molecule type" value="Genomic_DNA"/>
</dbReference>
<feature type="signal peptide" evidence="5">
    <location>
        <begin position="1"/>
        <end position="23"/>
    </location>
</feature>
<evidence type="ECO:0000256" key="4">
    <source>
        <dbReference type="PROSITE-ProRule" id="PRU01100"/>
    </source>
</evidence>
<evidence type="ECO:0000256" key="1">
    <source>
        <dbReference type="ARBA" id="ARBA00007754"/>
    </source>
</evidence>
<dbReference type="Pfam" id="PF02156">
    <property type="entry name" value="Glyco_hydro_26"/>
    <property type="match status" value="1"/>
</dbReference>